<proteinExistence type="predicted"/>
<sequence>MNDQSKNAAYFGFSPDNNGDANTLALQHAVTGGGTIYIDQVGIYDLSGTIVLDSCTKLVFGPGVILRKVPAQDGTPCGYTFVNRGAYTRSCDHHIEITGLHLLCNGNEAVGAIPGLRGHLSFFYIRDLIIRDFHCPDVLHSCFCIHACTFENLLLDNLFIEGFKDAVHLGKGHKFVIRHGVFKTFDDPIALNAHDYATSNPQLGWIEDGVIEDCYDLNQETTTGFFCRILAGSWCDWRAGMEVRHSDTVVCNHKLYRVIMEPTGEIYRSYTPPTHAHGIEEYDGGIRWVMVQDDDELYNCGCRNIHFRDIFLQKKRDCAFSIHFDNDNWSHSCYPYSTMPVQEDLIFENIFMENQIPHLIRSSTPVNTIKLLNSVLQNSTIALRTLPVDGLVYGQTDILLSGTTFKGSGVQDLVRCDGGRNARLKIAASIAPDDYHPCICGSVRLLDSDIEIQVRQ</sequence>
<dbReference type="RefSeq" id="WP_249289099.1">
    <property type="nucleotide sequence ID" value="NZ_JACRSQ010000001.1"/>
</dbReference>
<dbReference type="Gene3D" id="2.160.20.10">
    <property type="entry name" value="Single-stranded right-handed beta-helix, Pectin lyase-like"/>
    <property type="match status" value="1"/>
</dbReference>
<accession>A0A926DN20</accession>
<keyword evidence="2" id="KW-1185">Reference proteome</keyword>
<dbReference type="Proteomes" id="UP000657006">
    <property type="component" value="Unassembled WGS sequence"/>
</dbReference>
<dbReference type="EMBL" id="JACRSQ010000001">
    <property type="protein sequence ID" value="MBC8542003.1"/>
    <property type="molecule type" value="Genomic_DNA"/>
</dbReference>
<evidence type="ECO:0000313" key="2">
    <source>
        <dbReference type="Proteomes" id="UP000657006"/>
    </source>
</evidence>
<comment type="caution">
    <text evidence="1">The sequence shown here is derived from an EMBL/GenBank/DDBJ whole genome shotgun (WGS) entry which is preliminary data.</text>
</comment>
<name>A0A926DN20_9FIRM</name>
<dbReference type="InterPro" id="IPR012334">
    <property type="entry name" value="Pectin_lyas_fold"/>
</dbReference>
<organism evidence="1 2">
    <name type="scientific">Bianquea renquensis</name>
    <dbReference type="NCBI Taxonomy" id="2763661"/>
    <lineage>
        <taxon>Bacteria</taxon>
        <taxon>Bacillati</taxon>
        <taxon>Bacillota</taxon>
        <taxon>Clostridia</taxon>
        <taxon>Eubacteriales</taxon>
        <taxon>Bianqueaceae</taxon>
        <taxon>Bianquea</taxon>
    </lineage>
</organism>
<dbReference type="SUPFAM" id="SSF51126">
    <property type="entry name" value="Pectin lyase-like"/>
    <property type="match status" value="1"/>
</dbReference>
<evidence type="ECO:0000313" key="1">
    <source>
        <dbReference type="EMBL" id="MBC8542003.1"/>
    </source>
</evidence>
<dbReference type="AlphaFoldDB" id="A0A926DN20"/>
<gene>
    <name evidence="1" type="ORF">H8730_00365</name>
</gene>
<dbReference type="InterPro" id="IPR011050">
    <property type="entry name" value="Pectin_lyase_fold/virulence"/>
</dbReference>
<reference evidence="1" key="1">
    <citation type="submission" date="2020-08" db="EMBL/GenBank/DDBJ databases">
        <title>Genome public.</title>
        <authorList>
            <person name="Liu C."/>
            <person name="Sun Q."/>
        </authorList>
    </citation>
    <scope>NUCLEOTIDE SEQUENCE</scope>
    <source>
        <strain evidence="1">NSJ-32</strain>
    </source>
</reference>
<protein>
    <submittedName>
        <fullName evidence="1">Uncharacterized protein</fullName>
    </submittedName>
</protein>